<dbReference type="AlphaFoldDB" id="A0AAQ3S6H6"/>
<feature type="compositionally biased region" description="Low complexity" evidence="1">
    <location>
        <begin position="32"/>
        <end position="58"/>
    </location>
</feature>
<gene>
    <name evidence="2" type="ORF">V8G54_005520</name>
</gene>
<dbReference type="EMBL" id="CP144699">
    <property type="protein sequence ID" value="WVZ18198.1"/>
    <property type="molecule type" value="Genomic_DNA"/>
</dbReference>
<evidence type="ECO:0000313" key="2">
    <source>
        <dbReference type="EMBL" id="WVZ18198.1"/>
    </source>
</evidence>
<proteinExistence type="predicted"/>
<organism evidence="2 3">
    <name type="scientific">Vigna mungo</name>
    <name type="common">Black gram</name>
    <name type="synonym">Phaseolus mungo</name>
    <dbReference type="NCBI Taxonomy" id="3915"/>
    <lineage>
        <taxon>Eukaryota</taxon>
        <taxon>Viridiplantae</taxon>
        <taxon>Streptophyta</taxon>
        <taxon>Embryophyta</taxon>
        <taxon>Tracheophyta</taxon>
        <taxon>Spermatophyta</taxon>
        <taxon>Magnoliopsida</taxon>
        <taxon>eudicotyledons</taxon>
        <taxon>Gunneridae</taxon>
        <taxon>Pentapetalae</taxon>
        <taxon>rosids</taxon>
        <taxon>fabids</taxon>
        <taxon>Fabales</taxon>
        <taxon>Fabaceae</taxon>
        <taxon>Papilionoideae</taxon>
        <taxon>50 kb inversion clade</taxon>
        <taxon>NPAAA clade</taxon>
        <taxon>indigoferoid/millettioid clade</taxon>
        <taxon>Phaseoleae</taxon>
        <taxon>Vigna</taxon>
    </lineage>
</organism>
<keyword evidence="3" id="KW-1185">Reference proteome</keyword>
<evidence type="ECO:0000313" key="3">
    <source>
        <dbReference type="Proteomes" id="UP001374535"/>
    </source>
</evidence>
<reference evidence="2 3" key="1">
    <citation type="journal article" date="2023" name="Life. Sci Alliance">
        <title>Evolutionary insights into 3D genome organization and epigenetic landscape of Vigna mungo.</title>
        <authorList>
            <person name="Junaid A."/>
            <person name="Singh B."/>
            <person name="Bhatia S."/>
        </authorList>
    </citation>
    <scope>NUCLEOTIDE SEQUENCE [LARGE SCALE GENOMIC DNA]</scope>
    <source>
        <strain evidence="2">Urdbean</strain>
    </source>
</reference>
<name>A0AAQ3S6H6_VIGMU</name>
<protein>
    <submittedName>
        <fullName evidence="2">Uncharacterized protein</fullName>
    </submittedName>
</protein>
<feature type="compositionally biased region" description="Polar residues" evidence="1">
    <location>
        <begin position="12"/>
        <end position="31"/>
    </location>
</feature>
<sequence length="138" mass="15002">MDNRSLDLILNGGTQMDASQKSWQGQNPKSDSSNQGQNPKSNSSSSCSSSSESPPVNNGTMVYMDESEFSWSVGTHVTVKESQAIAGFGPQAATMITAYKHAGHFKCTPRWNSTTFQVVFLCQKEESDVVAMVIVAQW</sequence>
<dbReference type="Proteomes" id="UP001374535">
    <property type="component" value="Chromosome 2"/>
</dbReference>
<evidence type="ECO:0000256" key="1">
    <source>
        <dbReference type="SAM" id="MobiDB-lite"/>
    </source>
</evidence>
<accession>A0AAQ3S6H6</accession>
<feature type="region of interest" description="Disordered" evidence="1">
    <location>
        <begin position="1"/>
        <end position="61"/>
    </location>
</feature>